<dbReference type="Pfam" id="PF01804">
    <property type="entry name" value="Penicil_amidase"/>
    <property type="match status" value="1"/>
</dbReference>
<dbReference type="SUPFAM" id="SSF56235">
    <property type="entry name" value="N-terminal nucleophile aminohydrolases (Ntn hydrolases)"/>
    <property type="match status" value="1"/>
</dbReference>
<evidence type="ECO:0000256" key="6">
    <source>
        <dbReference type="SAM" id="MobiDB-lite"/>
    </source>
</evidence>
<dbReference type="PIRSF" id="PIRSF001227">
    <property type="entry name" value="Pen_acylase"/>
    <property type="match status" value="1"/>
</dbReference>
<dbReference type="EMBL" id="PYGA01000001">
    <property type="protein sequence ID" value="PSL00534.1"/>
    <property type="molecule type" value="Genomic_DNA"/>
</dbReference>
<dbReference type="InterPro" id="IPR029055">
    <property type="entry name" value="Ntn_hydrolases_N"/>
</dbReference>
<name>A0A2P8DTJ3_9ACTN</name>
<dbReference type="InterPro" id="IPR002692">
    <property type="entry name" value="S45"/>
</dbReference>
<dbReference type="Gene3D" id="1.10.1400.10">
    <property type="match status" value="1"/>
</dbReference>
<keyword evidence="9" id="KW-1185">Reference proteome</keyword>
<dbReference type="InterPro" id="IPR023343">
    <property type="entry name" value="Penicillin_amidase_dom1"/>
</dbReference>
<dbReference type="OrthoDB" id="9759796at2"/>
<feature type="binding site" evidence="5">
    <location>
        <position position="331"/>
    </location>
    <ligand>
        <name>Ca(2+)</name>
        <dbReference type="ChEBI" id="CHEBI:29108"/>
    </ligand>
</feature>
<dbReference type="Proteomes" id="UP000240542">
    <property type="component" value="Unassembled WGS sequence"/>
</dbReference>
<dbReference type="RefSeq" id="WP_106580752.1">
    <property type="nucleotide sequence ID" value="NZ_PYGA01000001.1"/>
</dbReference>
<comment type="cofactor">
    <cofactor evidence="5">
        <name>Ca(2+)</name>
        <dbReference type="ChEBI" id="CHEBI:29108"/>
    </cofactor>
    <text evidence="5">Binds 1 Ca(2+) ion per dimer.</text>
</comment>
<evidence type="ECO:0000256" key="2">
    <source>
        <dbReference type="ARBA" id="ARBA00022801"/>
    </source>
</evidence>
<organism evidence="8 9">
    <name type="scientific">Murinocardiopsis flavida</name>
    <dbReference type="NCBI Taxonomy" id="645275"/>
    <lineage>
        <taxon>Bacteria</taxon>
        <taxon>Bacillati</taxon>
        <taxon>Actinomycetota</taxon>
        <taxon>Actinomycetes</taxon>
        <taxon>Streptosporangiales</taxon>
        <taxon>Nocardiopsidaceae</taxon>
        <taxon>Murinocardiopsis</taxon>
    </lineage>
</organism>
<feature type="binding site" evidence="5">
    <location>
        <position position="508"/>
    </location>
    <ligand>
        <name>Ca(2+)</name>
        <dbReference type="ChEBI" id="CHEBI:29108"/>
    </ligand>
</feature>
<evidence type="ECO:0000256" key="5">
    <source>
        <dbReference type="PIRSR" id="PIRSR001227-2"/>
    </source>
</evidence>
<dbReference type="AlphaFoldDB" id="A0A2P8DTJ3"/>
<dbReference type="Gene3D" id="2.30.120.10">
    <property type="match status" value="1"/>
</dbReference>
<dbReference type="GO" id="GO:0017000">
    <property type="term" value="P:antibiotic biosynthetic process"/>
    <property type="evidence" value="ECO:0007669"/>
    <property type="project" value="InterPro"/>
</dbReference>
<feature type="signal peptide" evidence="7">
    <location>
        <begin position="1"/>
        <end position="26"/>
    </location>
</feature>
<evidence type="ECO:0000256" key="7">
    <source>
        <dbReference type="SAM" id="SignalP"/>
    </source>
</evidence>
<evidence type="ECO:0000313" key="8">
    <source>
        <dbReference type="EMBL" id="PSL00534.1"/>
    </source>
</evidence>
<sequence length="780" mass="84391">MRRRLKTVSAVAAGIALLLPTMAAPAAGTQARPEVIPLKGLAESARIVVDDWGVPHIYAQSKRDAFFAQGMNAARDRLFQIDLQRKRGLGLLSESFGPDFVEQDRANRLFLYRGDMAAEWASYGPGARDHAERFTSGINAYIDWLEDHPERLPPEFEKFDYLPSRWKPEDVVRIRSNSISLNVETEVARSFAACRGDVGGFDKVLALQPEHASSVPDGLDPCAVPDDVLADYHLATAGVDLSGPKPAAEPRPDPAAGGSNSWVIAPERTATGRPILAGDPHRAVTAPSLRYMAHLSAPGMDVIGAGEPSLPGVSMGHNGTSAFGITIFAADQKDLYVYEMHPDDPNRYRYGDGWEEVTTVSEKIPVAGGGTRKVDLRFTRHGPIIATDGDMAFAVRSTWSEPGTAAYFGGLELMEATDFGEFRDAVSGWGGPPLNFSYADTGGDIGWVAGAVVPDRKGYDGLMPVPGDGGYEWDGTLDGGELPSVRNPDQGFFATANEFNLPEGYPEDVGFEWPSDYRQERITDKLAADGSATIADSVALQYDELSLSAVQLKPLLDGLEGKGDTAEALELLADWDSRVSADSAGAALYETWLMRHLGPAYYREAAPSLASLVPSTLHTKTVVAAMEAPESWAGRNPEATRDRILTESLAAAYKDVAERLGPDPAQWRWGDLHKGEFRHAAYGSVESFSAGGSGDTVHASNYNPADFTQGSAASFMMALDVGDWDASRAMNAPGQSGDPRSPFYRDQVGPWQEGEFFPLLYSRSEVMRNADHVLLLRPRD</sequence>
<keyword evidence="5" id="KW-0106">Calcium</keyword>
<evidence type="ECO:0000256" key="1">
    <source>
        <dbReference type="ARBA" id="ARBA00006586"/>
    </source>
</evidence>
<keyword evidence="2" id="KW-0378">Hydrolase</keyword>
<evidence type="ECO:0000256" key="3">
    <source>
        <dbReference type="ARBA" id="ARBA00023145"/>
    </source>
</evidence>
<dbReference type="GO" id="GO:0016811">
    <property type="term" value="F:hydrolase activity, acting on carbon-nitrogen (but not peptide) bonds, in linear amides"/>
    <property type="evidence" value="ECO:0007669"/>
    <property type="project" value="InterPro"/>
</dbReference>
<dbReference type="Gene3D" id="1.10.439.10">
    <property type="entry name" value="Penicillin Amidohydrolase, domain 1"/>
    <property type="match status" value="1"/>
</dbReference>
<dbReference type="PANTHER" id="PTHR34218:SF4">
    <property type="entry name" value="ACYL-HOMOSERINE LACTONE ACYLASE QUIP"/>
    <property type="match status" value="1"/>
</dbReference>
<dbReference type="CDD" id="cd03747">
    <property type="entry name" value="Ntn_PGA_like"/>
    <property type="match status" value="1"/>
</dbReference>
<comment type="similarity">
    <text evidence="1">Belongs to the peptidase S45 family.</text>
</comment>
<reference evidence="8 9" key="1">
    <citation type="submission" date="2018-03" db="EMBL/GenBank/DDBJ databases">
        <title>Genomic Encyclopedia of Archaeal and Bacterial Type Strains, Phase II (KMG-II): from individual species to whole genera.</title>
        <authorList>
            <person name="Goeker M."/>
        </authorList>
    </citation>
    <scope>NUCLEOTIDE SEQUENCE [LARGE SCALE GENOMIC DNA]</scope>
    <source>
        <strain evidence="8 9">DSM 45312</strain>
    </source>
</reference>
<dbReference type="GO" id="GO:0046872">
    <property type="term" value="F:metal ion binding"/>
    <property type="evidence" value="ECO:0007669"/>
    <property type="project" value="UniProtKB-KW"/>
</dbReference>
<dbReference type="InterPro" id="IPR043146">
    <property type="entry name" value="Penicillin_amidase_N_B-knob"/>
</dbReference>
<feature type="active site" description="Nucleophile" evidence="4">
    <location>
        <position position="259"/>
    </location>
</feature>
<dbReference type="Gene3D" id="3.60.20.10">
    <property type="entry name" value="Glutamine Phosphoribosylpyrophosphate, subunit 1, domain 1"/>
    <property type="match status" value="1"/>
</dbReference>
<evidence type="ECO:0000313" key="9">
    <source>
        <dbReference type="Proteomes" id="UP000240542"/>
    </source>
</evidence>
<feature type="binding site" evidence="5">
    <location>
        <position position="334"/>
    </location>
    <ligand>
        <name>Ca(2+)</name>
        <dbReference type="ChEBI" id="CHEBI:29108"/>
    </ligand>
</feature>
<accession>A0A2P8DTJ3</accession>
<gene>
    <name evidence="8" type="ORF">CLV63_1018</name>
</gene>
<proteinExistence type="inferred from homology"/>
<keyword evidence="3" id="KW-0865">Zymogen</keyword>
<dbReference type="InterPro" id="IPR043147">
    <property type="entry name" value="Penicillin_amidase_A-knob"/>
</dbReference>
<comment type="caution">
    <text evidence="8">The sequence shown here is derived from an EMBL/GenBank/DDBJ whole genome shotgun (WGS) entry which is preliminary data.</text>
</comment>
<dbReference type="PANTHER" id="PTHR34218">
    <property type="entry name" value="PEPTIDASE S45 PENICILLIN AMIDASE"/>
    <property type="match status" value="1"/>
</dbReference>
<evidence type="ECO:0000256" key="4">
    <source>
        <dbReference type="PIRSR" id="PIRSR001227-1"/>
    </source>
</evidence>
<feature type="chain" id="PRO_5015172269" evidence="7">
    <location>
        <begin position="27"/>
        <end position="780"/>
    </location>
</feature>
<dbReference type="InterPro" id="IPR014395">
    <property type="entry name" value="Pen/GL7ACA/AHL_acylase"/>
</dbReference>
<feature type="region of interest" description="Disordered" evidence="6">
    <location>
        <begin position="240"/>
        <end position="261"/>
    </location>
</feature>
<protein>
    <submittedName>
        <fullName evidence="8">Penicillin amidase</fullName>
    </submittedName>
</protein>
<keyword evidence="5" id="KW-0479">Metal-binding</keyword>
<keyword evidence="7" id="KW-0732">Signal</keyword>